<keyword evidence="2" id="KW-1185">Reference proteome</keyword>
<dbReference type="GO" id="GO:0004061">
    <property type="term" value="F:arylformamidase activity"/>
    <property type="evidence" value="ECO:0007669"/>
    <property type="project" value="InterPro"/>
</dbReference>
<dbReference type="Pfam" id="PF04199">
    <property type="entry name" value="Cyclase"/>
    <property type="match status" value="1"/>
</dbReference>
<sequence>MRIVDLSVTLKNPNPEELKNPINKVLTAEIEYQSHLDTVPQITQVLGCEEKDLPNGYGWANESVTLTTHSGTHLDAPYHYYPTTDGKPARTIDELPLEWFFGEGFVFDFTHMVPGQTVTVEDIQNYLEKVDYEIKEGNIVFLRFDADKKLGTAEYYSHFPGMSAEATHYLIDKGVKIIGTDAMGFDIPFDMIAEKFKKTQDPSVIWEAHRVGMHKEYCQIEKMANLDKLPPFGFKVVCIPISIYKASAGWVRPVAILED</sequence>
<dbReference type="Proteomes" id="UP000030416">
    <property type="component" value="Unassembled WGS sequence"/>
</dbReference>
<evidence type="ECO:0000313" key="2">
    <source>
        <dbReference type="Proteomes" id="UP000030416"/>
    </source>
</evidence>
<accession>A0A0A3HU47</accession>
<dbReference type="SUPFAM" id="SSF102198">
    <property type="entry name" value="Putative cyclase"/>
    <property type="match status" value="1"/>
</dbReference>
<dbReference type="InterPro" id="IPR007325">
    <property type="entry name" value="KFase/CYL"/>
</dbReference>
<organism evidence="1 2">
    <name type="scientific">Ureibacillus manganicus DSM 26584</name>
    <dbReference type="NCBI Taxonomy" id="1384049"/>
    <lineage>
        <taxon>Bacteria</taxon>
        <taxon>Bacillati</taxon>
        <taxon>Bacillota</taxon>
        <taxon>Bacilli</taxon>
        <taxon>Bacillales</taxon>
        <taxon>Caryophanaceae</taxon>
        <taxon>Ureibacillus</taxon>
    </lineage>
</organism>
<dbReference type="GO" id="GO:0019441">
    <property type="term" value="P:L-tryptophan catabolic process to kynurenine"/>
    <property type="evidence" value="ECO:0007669"/>
    <property type="project" value="InterPro"/>
</dbReference>
<proteinExistence type="predicted"/>
<protein>
    <submittedName>
        <fullName evidence="1">Cyclase</fullName>
    </submittedName>
</protein>
<dbReference type="AlphaFoldDB" id="A0A0A3HU47"/>
<name>A0A0A3HU47_9BACL</name>
<dbReference type="RefSeq" id="WP_036189962.1">
    <property type="nucleotide sequence ID" value="NZ_AVDA01000035.1"/>
</dbReference>
<evidence type="ECO:0000313" key="1">
    <source>
        <dbReference type="EMBL" id="KGR74740.1"/>
    </source>
</evidence>
<dbReference type="InterPro" id="IPR037175">
    <property type="entry name" value="KFase_sf"/>
</dbReference>
<dbReference type="Gene3D" id="3.50.30.50">
    <property type="entry name" value="Putative cyclase"/>
    <property type="match status" value="1"/>
</dbReference>
<gene>
    <name evidence="1" type="ORF">CD29_18580</name>
</gene>
<dbReference type="EMBL" id="JPVN01000035">
    <property type="protein sequence ID" value="KGR74740.1"/>
    <property type="molecule type" value="Genomic_DNA"/>
</dbReference>
<dbReference type="OrthoDB" id="9796085at2"/>
<dbReference type="STRING" id="1384049.CD29_18580"/>
<reference evidence="1 2" key="1">
    <citation type="submission" date="2014-02" db="EMBL/GenBank/DDBJ databases">
        <title>Draft genome sequence of Lysinibacillus manganicus DSM 26584T.</title>
        <authorList>
            <person name="Zhang F."/>
            <person name="Wang G."/>
            <person name="Zhang L."/>
        </authorList>
    </citation>
    <scope>NUCLEOTIDE SEQUENCE [LARGE SCALE GENOMIC DNA]</scope>
    <source>
        <strain evidence="1 2">DSM 26584</strain>
    </source>
</reference>
<dbReference type="PANTHER" id="PTHR31118:SF12">
    <property type="entry name" value="CYCLASE-LIKE PROTEIN 2"/>
    <property type="match status" value="1"/>
</dbReference>
<dbReference type="PANTHER" id="PTHR31118">
    <property type="entry name" value="CYCLASE-LIKE PROTEIN 2"/>
    <property type="match status" value="1"/>
</dbReference>
<comment type="caution">
    <text evidence="1">The sequence shown here is derived from an EMBL/GenBank/DDBJ whole genome shotgun (WGS) entry which is preliminary data.</text>
</comment>
<dbReference type="eggNOG" id="COG1878">
    <property type="taxonomic scope" value="Bacteria"/>
</dbReference>